<dbReference type="EMBL" id="MRZN01000010">
    <property type="protein sequence ID" value="PHK49587.1"/>
    <property type="molecule type" value="Genomic_DNA"/>
</dbReference>
<dbReference type="InterPro" id="IPR028075">
    <property type="entry name" value="DUF4467"/>
</dbReference>
<dbReference type="Gene3D" id="3.10.450.560">
    <property type="match status" value="1"/>
</dbReference>
<evidence type="ECO:0000313" key="4">
    <source>
        <dbReference type="EMBL" id="UQW82018.1"/>
    </source>
</evidence>
<dbReference type="Proteomes" id="UP001056588">
    <property type="component" value="Chromosome"/>
</dbReference>
<dbReference type="OrthoDB" id="2411675at2"/>
<reference evidence="3" key="1">
    <citation type="journal article" date="2017" name="Appl. Environ. Microbiol.">
        <title>Staphylococcus edaphicus sp. nov., isolated in Antarctica, harbours mecC gene and genomic islands with suspected role in adaptation to extreme environment.</title>
        <authorList>
            <person name="Pantucek R."/>
            <person name="Sedlacek I."/>
            <person name="Indrakova A."/>
            <person name="Vrbovska V."/>
            <person name="Maslanova I."/>
            <person name="Kovarovic V."/>
            <person name="Svec P."/>
            <person name="Kralova S."/>
            <person name="Kristofova L."/>
            <person name="Keklakova J."/>
            <person name="Petras P."/>
            <person name="Doskar J."/>
        </authorList>
    </citation>
    <scope>NUCLEOTIDE SEQUENCE</scope>
    <source>
        <strain evidence="3">CCM 8730</strain>
    </source>
</reference>
<accession>A0A2C6WQ48</accession>
<gene>
    <name evidence="3" type="ORF">BTJ66_07445</name>
    <name evidence="4" type="ORF">MNY58_02610</name>
</gene>
<name>A0A2C6WQ48_9STAP</name>
<evidence type="ECO:0000256" key="1">
    <source>
        <dbReference type="SAM" id="MobiDB-lite"/>
    </source>
</evidence>
<dbReference type="PROSITE" id="PS51257">
    <property type="entry name" value="PROKAR_LIPOPROTEIN"/>
    <property type="match status" value="1"/>
</dbReference>
<reference evidence="3" key="3">
    <citation type="submission" date="2017-10" db="EMBL/GenBank/DDBJ databases">
        <authorList>
            <person name="Vrbovska V."/>
            <person name="Kovarovic V."/>
            <person name="Indrakova A."/>
        </authorList>
    </citation>
    <scope>NUCLEOTIDE SEQUENCE</scope>
    <source>
        <strain evidence="3">CCM 8730</strain>
    </source>
</reference>
<evidence type="ECO:0000313" key="3">
    <source>
        <dbReference type="EMBL" id="PHK49587.1"/>
    </source>
</evidence>
<dbReference type="AlphaFoldDB" id="A0A2C6WQ48"/>
<reference evidence="4" key="4">
    <citation type="submission" date="2022-03" db="EMBL/GenBank/DDBJ databases">
        <title>Complete Genome Sequence of Staphylococcus edaphicus strain CCM 8731.</title>
        <authorList>
            <person name="Rimmer C.O."/>
            <person name="Thomas J.C."/>
        </authorList>
    </citation>
    <scope>NUCLEOTIDE SEQUENCE</scope>
    <source>
        <strain evidence="4">CCM 8731</strain>
    </source>
</reference>
<evidence type="ECO:0000259" key="2">
    <source>
        <dbReference type="Pfam" id="PF14729"/>
    </source>
</evidence>
<feature type="domain" description="DUF4467" evidence="2">
    <location>
        <begin position="23"/>
        <end position="117"/>
    </location>
</feature>
<sequence length="122" mass="14321">MKKILTLIIAATVMVVGCSSGKYADKIDKAVHKQQNYQKHLAQEHKGDIEHKFEKKDANIYVYEKGKFVIIAYKPIKNDEEVHYYTYKFINGKAKFIKDFNPKGYSQKHEPDYKEENMDVDE</sequence>
<dbReference type="RefSeq" id="WP_099090339.1">
    <property type="nucleotide sequence ID" value="NZ_CP093217.1"/>
</dbReference>
<organism evidence="3 5">
    <name type="scientific">Staphylococcus edaphicus</name>
    <dbReference type="NCBI Taxonomy" id="1955013"/>
    <lineage>
        <taxon>Bacteria</taxon>
        <taxon>Bacillati</taxon>
        <taxon>Bacillota</taxon>
        <taxon>Bacilli</taxon>
        <taxon>Bacillales</taxon>
        <taxon>Staphylococcaceae</taxon>
        <taxon>Staphylococcus</taxon>
    </lineage>
</organism>
<protein>
    <submittedName>
        <fullName evidence="4">DUF4467 domain-containing protein</fullName>
    </submittedName>
</protein>
<evidence type="ECO:0000313" key="5">
    <source>
        <dbReference type="Proteomes" id="UP000223828"/>
    </source>
</evidence>
<reference evidence="5" key="2">
    <citation type="submission" date="2017-10" db="EMBL/GenBank/DDBJ databases">
        <title>Staphylococcus edaphicus sp. nov., isolated in Antarctica, harbouring mecC gene and genomic islands essential in adaptation to extreme environment.</title>
        <authorList>
            <person name="Pantucek R."/>
            <person name="Sedlacek I."/>
            <person name="Indrakova A."/>
            <person name="Vrbovska V."/>
            <person name="Maslanova I."/>
            <person name="Kovarovic V."/>
            <person name="Svec P."/>
            <person name="Kralova S."/>
            <person name="Kristofova L."/>
            <person name="Keklakova J."/>
            <person name="Petras P."/>
            <person name="Doskar J."/>
        </authorList>
    </citation>
    <scope>NUCLEOTIDE SEQUENCE [LARGE SCALE GENOMIC DNA]</scope>
    <source>
        <strain evidence="5">CCM 5085</strain>
    </source>
</reference>
<proteinExistence type="predicted"/>
<dbReference type="Proteomes" id="UP000223828">
    <property type="component" value="Unassembled WGS sequence"/>
</dbReference>
<evidence type="ECO:0000313" key="6">
    <source>
        <dbReference type="Proteomes" id="UP001056588"/>
    </source>
</evidence>
<dbReference type="EMBL" id="CP093217">
    <property type="protein sequence ID" value="UQW82018.1"/>
    <property type="molecule type" value="Genomic_DNA"/>
</dbReference>
<feature type="region of interest" description="Disordered" evidence="1">
    <location>
        <begin position="102"/>
        <end position="122"/>
    </location>
</feature>
<keyword evidence="6" id="KW-1185">Reference proteome</keyword>
<dbReference type="Pfam" id="PF14729">
    <property type="entry name" value="DUF4467"/>
    <property type="match status" value="1"/>
</dbReference>